<accession>A0A419S2Y1</accession>
<dbReference type="Proteomes" id="UP000283433">
    <property type="component" value="Unassembled WGS sequence"/>
</dbReference>
<evidence type="ECO:0000313" key="1">
    <source>
        <dbReference type="EMBL" id="RKD13643.1"/>
    </source>
</evidence>
<gene>
    <name evidence="1" type="ORF">BCY91_08685</name>
</gene>
<proteinExistence type="predicted"/>
<dbReference type="EMBL" id="MBTA01000027">
    <property type="protein sequence ID" value="RKD13643.1"/>
    <property type="molecule type" value="Genomic_DNA"/>
</dbReference>
<reference evidence="1 2" key="1">
    <citation type="submission" date="2016-07" db="EMBL/GenBank/DDBJ databases">
        <title>Genome of Pelobium manganitolerans.</title>
        <authorList>
            <person name="Wu S."/>
            <person name="Wang G."/>
        </authorList>
    </citation>
    <scope>NUCLEOTIDE SEQUENCE [LARGE SCALE GENOMIC DNA]</scope>
    <source>
        <strain evidence="1 2">YS-25</strain>
    </source>
</reference>
<sequence length="84" mass="9817">MFTRQNSEVWQCLSANACQLKKRFFENFTISQTTLLNKRFGRFSNFWDKEIYPFANCHILANAGTKKSNTECVLLSKPLRTGYL</sequence>
<evidence type="ECO:0000313" key="2">
    <source>
        <dbReference type="Proteomes" id="UP000283433"/>
    </source>
</evidence>
<comment type="caution">
    <text evidence="1">The sequence shown here is derived from an EMBL/GenBank/DDBJ whole genome shotgun (WGS) entry which is preliminary data.</text>
</comment>
<organism evidence="1 2">
    <name type="scientific">Pelobium manganitolerans</name>
    <dbReference type="NCBI Taxonomy" id="1842495"/>
    <lineage>
        <taxon>Bacteria</taxon>
        <taxon>Pseudomonadati</taxon>
        <taxon>Bacteroidota</taxon>
        <taxon>Sphingobacteriia</taxon>
        <taxon>Sphingobacteriales</taxon>
        <taxon>Sphingobacteriaceae</taxon>
        <taxon>Pelobium</taxon>
    </lineage>
</organism>
<dbReference type="AlphaFoldDB" id="A0A419S2Y1"/>
<keyword evidence="2" id="KW-1185">Reference proteome</keyword>
<protein>
    <submittedName>
        <fullName evidence="1">Uncharacterized protein</fullName>
    </submittedName>
</protein>
<name>A0A419S2Y1_9SPHI</name>